<protein>
    <submittedName>
        <fullName evidence="7">RNA polymerase sigma-70 factor (ECF subfamily)</fullName>
    </submittedName>
</protein>
<dbReference type="InterPro" id="IPR036388">
    <property type="entry name" value="WH-like_DNA-bd_sf"/>
</dbReference>
<dbReference type="NCBIfam" id="TIGR02937">
    <property type="entry name" value="sigma70-ECF"/>
    <property type="match status" value="1"/>
</dbReference>
<dbReference type="InterPro" id="IPR014284">
    <property type="entry name" value="RNA_pol_sigma-70_dom"/>
</dbReference>
<evidence type="ECO:0000313" key="7">
    <source>
        <dbReference type="EMBL" id="MDR6529561.1"/>
    </source>
</evidence>
<feature type="domain" description="RNA polymerase sigma-70 region 2" evidence="5">
    <location>
        <begin position="22"/>
        <end position="80"/>
    </location>
</feature>
<proteinExistence type="inferred from homology"/>
<dbReference type="SUPFAM" id="SSF88946">
    <property type="entry name" value="Sigma2 domain of RNA polymerase sigma factors"/>
    <property type="match status" value="1"/>
</dbReference>
<dbReference type="SUPFAM" id="SSF88659">
    <property type="entry name" value="Sigma3 and sigma4 domains of RNA polymerase sigma factors"/>
    <property type="match status" value="1"/>
</dbReference>
<keyword evidence="2" id="KW-0805">Transcription regulation</keyword>
<dbReference type="EMBL" id="JAVDRL010000001">
    <property type="protein sequence ID" value="MDR6529561.1"/>
    <property type="molecule type" value="Genomic_DNA"/>
</dbReference>
<dbReference type="PANTHER" id="PTHR43133">
    <property type="entry name" value="RNA POLYMERASE ECF-TYPE SIGMA FACTO"/>
    <property type="match status" value="1"/>
</dbReference>
<evidence type="ECO:0000256" key="4">
    <source>
        <dbReference type="ARBA" id="ARBA00023163"/>
    </source>
</evidence>
<dbReference type="Proteomes" id="UP001262754">
    <property type="component" value="Unassembled WGS sequence"/>
</dbReference>
<dbReference type="Gene3D" id="1.10.1740.10">
    <property type="match status" value="1"/>
</dbReference>
<evidence type="ECO:0000313" key="8">
    <source>
        <dbReference type="Proteomes" id="UP001262754"/>
    </source>
</evidence>
<accession>A0ABU1MV51</accession>
<evidence type="ECO:0000256" key="1">
    <source>
        <dbReference type="ARBA" id="ARBA00010641"/>
    </source>
</evidence>
<evidence type="ECO:0000256" key="3">
    <source>
        <dbReference type="ARBA" id="ARBA00023082"/>
    </source>
</evidence>
<dbReference type="InterPro" id="IPR039425">
    <property type="entry name" value="RNA_pol_sigma-70-like"/>
</dbReference>
<sequence length="196" mass="22266">MRGADPEIVAWVSTHVLPFEADLRQKLRHICGTAEGVDDLIQDIYYRFLKMRSVDHIDDPRNYVFQMARNLVIDHLRRNRVVSIEAVQSLEELGVTDGAPSPEREAMARAELKWVLGVIARLPERCREVFQMRKVYGLSQAETARQLGLTENVVEKETMRGMHIISDTVARIGVSEYHGGRRRQAGAGKTQARSGR</sequence>
<comment type="similarity">
    <text evidence="1">Belongs to the sigma-70 factor family. ECF subfamily.</text>
</comment>
<feature type="domain" description="RNA polymerase sigma factor 70 region 4 type 2" evidence="6">
    <location>
        <begin position="114"/>
        <end position="162"/>
    </location>
</feature>
<dbReference type="Gene3D" id="1.10.10.10">
    <property type="entry name" value="Winged helix-like DNA-binding domain superfamily/Winged helix DNA-binding domain"/>
    <property type="match status" value="1"/>
</dbReference>
<keyword evidence="3" id="KW-0731">Sigma factor</keyword>
<keyword evidence="4" id="KW-0804">Transcription</keyword>
<keyword evidence="8" id="KW-1185">Reference proteome</keyword>
<dbReference type="Pfam" id="PF08281">
    <property type="entry name" value="Sigma70_r4_2"/>
    <property type="match status" value="1"/>
</dbReference>
<gene>
    <name evidence="7" type="ORF">J2800_000276</name>
</gene>
<dbReference type="PANTHER" id="PTHR43133:SF63">
    <property type="entry name" value="RNA POLYMERASE SIGMA FACTOR FECI-RELATED"/>
    <property type="match status" value="1"/>
</dbReference>
<dbReference type="InterPro" id="IPR007627">
    <property type="entry name" value="RNA_pol_sigma70_r2"/>
</dbReference>
<organism evidence="7 8">
    <name type="scientific">Caulobacter rhizosphaerae</name>
    <dbReference type="NCBI Taxonomy" id="2010972"/>
    <lineage>
        <taxon>Bacteria</taxon>
        <taxon>Pseudomonadati</taxon>
        <taxon>Pseudomonadota</taxon>
        <taxon>Alphaproteobacteria</taxon>
        <taxon>Caulobacterales</taxon>
        <taxon>Caulobacteraceae</taxon>
        <taxon>Caulobacter</taxon>
    </lineage>
</organism>
<dbReference type="InterPro" id="IPR013324">
    <property type="entry name" value="RNA_pol_sigma_r3/r4-like"/>
</dbReference>
<dbReference type="InterPro" id="IPR013325">
    <property type="entry name" value="RNA_pol_sigma_r2"/>
</dbReference>
<name>A0ABU1MV51_9CAUL</name>
<evidence type="ECO:0000256" key="2">
    <source>
        <dbReference type="ARBA" id="ARBA00023015"/>
    </source>
</evidence>
<dbReference type="InterPro" id="IPR013249">
    <property type="entry name" value="RNA_pol_sigma70_r4_t2"/>
</dbReference>
<evidence type="ECO:0000259" key="5">
    <source>
        <dbReference type="Pfam" id="PF04542"/>
    </source>
</evidence>
<dbReference type="RefSeq" id="WP_056760089.1">
    <property type="nucleotide sequence ID" value="NZ_JAVDRL010000001.1"/>
</dbReference>
<dbReference type="Pfam" id="PF04542">
    <property type="entry name" value="Sigma70_r2"/>
    <property type="match status" value="1"/>
</dbReference>
<evidence type="ECO:0000259" key="6">
    <source>
        <dbReference type="Pfam" id="PF08281"/>
    </source>
</evidence>
<reference evidence="7 8" key="1">
    <citation type="submission" date="2023-07" db="EMBL/GenBank/DDBJ databases">
        <title>Sorghum-associated microbial communities from plants grown in Nebraska, USA.</title>
        <authorList>
            <person name="Schachtman D."/>
        </authorList>
    </citation>
    <scope>NUCLEOTIDE SEQUENCE [LARGE SCALE GENOMIC DNA]</scope>
    <source>
        <strain evidence="7 8">DS2154</strain>
    </source>
</reference>
<comment type="caution">
    <text evidence="7">The sequence shown here is derived from an EMBL/GenBank/DDBJ whole genome shotgun (WGS) entry which is preliminary data.</text>
</comment>